<reference evidence="2 3" key="1">
    <citation type="journal article" date="2012" name="Proc. Natl. Acad. Sci. U.S.A.">
        <title>Comparative genomics of Ceriporiopsis subvermispora and Phanerochaete chrysosporium provide insight into selective ligninolysis.</title>
        <authorList>
            <person name="Fernandez-Fueyo E."/>
            <person name="Ruiz-Duenas F.J."/>
            <person name="Ferreira P."/>
            <person name="Floudas D."/>
            <person name="Hibbett D.S."/>
            <person name="Canessa P."/>
            <person name="Larrondo L.F."/>
            <person name="James T.Y."/>
            <person name="Seelenfreund D."/>
            <person name="Lobos S."/>
            <person name="Polanco R."/>
            <person name="Tello M."/>
            <person name="Honda Y."/>
            <person name="Watanabe T."/>
            <person name="Watanabe T."/>
            <person name="Ryu J.S."/>
            <person name="Kubicek C.P."/>
            <person name="Schmoll M."/>
            <person name="Gaskell J."/>
            <person name="Hammel K.E."/>
            <person name="St John F.J."/>
            <person name="Vanden Wymelenberg A."/>
            <person name="Sabat G."/>
            <person name="Splinter BonDurant S."/>
            <person name="Syed K."/>
            <person name="Yadav J.S."/>
            <person name="Doddapaneni H."/>
            <person name="Subramanian V."/>
            <person name="Lavin J.L."/>
            <person name="Oguiza J.A."/>
            <person name="Perez G."/>
            <person name="Pisabarro A.G."/>
            <person name="Ramirez L."/>
            <person name="Santoyo F."/>
            <person name="Master E."/>
            <person name="Coutinho P.M."/>
            <person name="Henrissat B."/>
            <person name="Lombard V."/>
            <person name="Magnuson J.K."/>
            <person name="Kuees U."/>
            <person name="Hori C."/>
            <person name="Igarashi K."/>
            <person name="Samejima M."/>
            <person name="Held B.W."/>
            <person name="Barry K.W."/>
            <person name="LaButti K.M."/>
            <person name="Lapidus A."/>
            <person name="Lindquist E.A."/>
            <person name="Lucas S.M."/>
            <person name="Riley R."/>
            <person name="Salamov A.A."/>
            <person name="Hoffmeister D."/>
            <person name="Schwenk D."/>
            <person name="Hadar Y."/>
            <person name="Yarden O."/>
            <person name="de Vries R.P."/>
            <person name="Wiebenga A."/>
            <person name="Stenlid J."/>
            <person name="Eastwood D."/>
            <person name="Grigoriev I.V."/>
            <person name="Berka R.M."/>
            <person name="Blanchette R.A."/>
            <person name="Kersten P."/>
            <person name="Martinez A.T."/>
            <person name="Vicuna R."/>
            <person name="Cullen D."/>
        </authorList>
    </citation>
    <scope>NUCLEOTIDE SEQUENCE [LARGE SCALE GENOMIC DNA]</scope>
    <source>
        <strain evidence="2 3">B</strain>
    </source>
</reference>
<dbReference type="Proteomes" id="UP000016930">
    <property type="component" value="Unassembled WGS sequence"/>
</dbReference>
<feature type="region of interest" description="Disordered" evidence="1">
    <location>
        <begin position="1"/>
        <end position="49"/>
    </location>
</feature>
<dbReference type="AlphaFoldDB" id="M2RQN0"/>
<gene>
    <name evidence="2" type="ORF">CERSUDRAFT_109817</name>
</gene>
<sequence>MSTSPGASSMSTAASLTNDQGILSEAGPNDVPGTDTSTNSSQMEEKYMGSEHQSGEDMCVYFPLRAGALPLELWWGILEIIDDPRALLACGCTCVAFRDAVRRVIDGLASQWIDRGMVKMQLAADPTSGYFLQRLAFWSHDFLSWMSTFPIPSPRLRTLNIAGLWMLQKTRHTLSLRFQTRLALSRLTTITHLELSTIHFSSFSDFTRLVCALPNLDTLLLIRVTVNDRGGSTLQGAYFARDLRLKELWPDRKLRIWRVAPDLESAHRPVPVPLPQVHRHPVSCQRSATSPPRTDRPSGGVILCKPCTTHHTASPWLVSVLWRHPQYRVSQRTLSQFRWPCHSNHDRLWLREFSTPS</sequence>
<dbReference type="HOGENOM" id="CLU_776117_0_0_1"/>
<dbReference type="SUPFAM" id="SSF52047">
    <property type="entry name" value="RNI-like"/>
    <property type="match status" value="1"/>
</dbReference>
<evidence type="ECO:0000256" key="1">
    <source>
        <dbReference type="SAM" id="MobiDB-lite"/>
    </source>
</evidence>
<feature type="compositionally biased region" description="Polar residues" evidence="1">
    <location>
        <begin position="1"/>
        <end position="21"/>
    </location>
</feature>
<evidence type="ECO:0008006" key="4">
    <source>
        <dbReference type="Google" id="ProtNLM"/>
    </source>
</evidence>
<evidence type="ECO:0000313" key="2">
    <source>
        <dbReference type="EMBL" id="EMD41196.1"/>
    </source>
</evidence>
<keyword evidence="3" id="KW-1185">Reference proteome</keyword>
<evidence type="ECO:0000313" key="3">
    <source>
        <dbReference type="Proteomes" id="UP000016930"/>
    </source>
</evidence>
<dbReference type="EMBL" id="KB445791">
    <property type="protein sequence ID" value="EMD41196.1"/>
    <property type="molecule type" value="Genomic_DNA"/>
</dbReference>
<proteinExistence type="predicted"/>
<accession>M2RQN0</accession>
<name>M2RQN0_CERS8</name>
<organism evidence="2 3">
    <name type="scientific">Ceriporiopsis subvermispora (strain B)</name>
    <name type="common">White-rot fungus</name>
    <name type="synonym">Gelatoporia subvermispora</name>
    <dbReference type="NCBI Taxonomy" id="914234"/>
    <lineage>
        <taxon>Eukaryota</taxon>
        <taxon>Fungi</taxon>
        <taxon>Dikarya</taxon>
        <taxon>Basidiomycota</taxon>
        <taxon>Agaricomycotina</taxon>
        <taxon>Agaricomycetes</taxon>
        <taxon>Polyporales</taxon>
        <taxon>Gelatoporiaceae</taxon>
        <taxon>Gelatoporia</taxon>
    </lineage>
</organism>
<protein>
    <recommendedName>
        <fullName evidence="4">F-box domain-containing protein</fullName>
    </recommendedName>
</protein>